<dbReference type="Gene3D" id="1.10.357.10">
    <property type="entry name" value="Tetracycline Repressor, domain 2"/>
    <property type="match status" value="1"/>
</dbReference>
<organism evidence="6 7">
    <name type="scientific">Ferrovibrio xuzhouensis</name>
    <dbReference type="NCBI Taxonomy" id="1576914"/>
    <lineage>
        <taxon>Bacteria</taxon>
        <taxon>Pseudomonadati</taxon>
        <taxon>Pseudomonadota</taxon>
        <taxon>Alphaproteobacteria</taxon>
        <taxon>Rhodospirillales</taxon>
        <taxon>Rhodospirillaceae</taxon>
        <taxon>Ferrovibrio</taxon>
    </lineage>
</organism>
<evidence type="ECO:0000313" key="7">
    <source>
        <dbReference type="Proteomes" id="UP001595711"/>
    </source>
</evidence>
<feature type="domain" description="HTH tetR-type" evidence="5">
    <location>
        <begin position="35"/>
        <end position="95"/>
    </location>
</feature>
<feature type="DNA-binding region" description="H-T-H motif" evidence="4">
    <location>
        <begin position="58"/>
        <end position="77"/>
    </location>
</feature>
<dbReference type="Pfam" id="PF16925">
    <property type="entry name" value="TetR_C_13"/>
    <property type="match status" value="1"/>
</dbReference>
<dbReference type="RefSeq" id="WP_379728675.1">
    <property type="nucleotide sequence ID" value="NZ_JBHRYJ010000003.1"/>
</dbReference>
<dbReference type="Pfam" id="PF00440">
    <property type="entry name" value="TetR_N"/>
    <property type="match status" value="1"/>
</dbReference>
<keyword evidence="7" id="KW-1185">Reference proteome</keyword>
<dbReference type="InterPro" id="IPR023772">
    <property type="entry name" value="DNA-bd_HTH_TetR-type_CS"/>
</dbReference>
<accession>A0ABV7VHZ8</accession>
<evidence type="ECO:0000313" key="6">
    <source>
        <dbReference type="EMBL" id="MFC3677141.1"/>
    </source>
</evidence>
<dbReference type="EMBL" id="JBHRYJ010000003">
    <property type="protein sequence ID" value="MFC3677141.1"/>
    <property type="molecule type" value="Genomic_DNA"/>
</dbReference>
<dbReference type="SUPFAM" id="SSF48498">
    <property type="entry name" value="Tetracyclin repressor-like, C-terminal domain"/>
    <property type="match status" value="1"/>
</dbReference>
<dbReference type="SUPFAM" id="SSF46689">
    <property type="entry name" value="Homeodomain-like"/>
    <property type="match status" value="1"/>
</dbReference>
<evidence type="ECO:0000256" key="4">
    <source>
        <dbReference type="PROSITE-ProRule" id="PRU00335"/>
    </source>
</evidence>
<dbReference type="InterPro" id="IPR036271">
    <property type="entry name" value="Tet_transcr_reg_TetR-rel_C_sf"/>
</dbReference>
<dbReference type="PANTHER" id="PTHR47506">
    <property type="entry name" value="TRANSCRIPTIONAL REGULATORY PROTEIN"/>
    <property type="match status" value="1"/>
</dbReference>
<dbReference type="PROSITE" id="PS01081">
    <property type="entry name" value="HTH_TETR_1"/>
    <property type="match status" value="1"/>
</dbReference>
<keyword evidence="3" id="KW-0804">Transcription</keyword>
<dbReference type="InterPro" id="IPR011075">
    <property type="entry name" value="TetR_C"/>
</dbReference>
<keyword evidence="1" id="KW-0805">Transcription regulation</keyword>
<proteinExistence type="predicted"/>
<protein>
    <submittedName>
        <fullName evidence="6">TetR/AcrR family transcriptional regulator</fullName>
    </submittedName>
</protein>
<comment type="caution">
    <text evidence="6">The sequence shown here is derived from an EMBL/GenBank/DDBJ whole genome shotgun (WGS) entry which is preliminary data.</text>
</comment>
<reference evidence="7" key="1">
    <citation type="journal article" date="2019" name="Int. J. Syst. Evol. Microbiol.">
        <title>The Global Catalogue of Microorganisms (GCM) 10K type strain sequencing project: providing services to taxonomists for standard genome sequencing and annotation.</title>
        <authorList>
            <consortium name="The Broad Institute Genomics Platform"/>
            <consortium name="The Broad Institute Genome Sequencing Center for Infectious Disease"/>
            <person name="Wu L."/>
            <person name="Ma J."/>
        </authorList>
    </citation>
    <scope>NUCLEOTIDE SEQUENCE [LARGE SCALE GENOMIC DNA]</scope>
    <source>
        <strain evidence="7">KCTC 42182</strain>
    </source>
</reference>
<keyword evidence="2 4" id="KW-0238">DNA-binding</keyword>
<name>A0ABV7VHZ8_9PROT</name>
<dbReference type="PANTHER" id="PTHR47506:SF1">
    <property type="entry name" value="HTH-TYPE TRANSCRIPTIONAL REGULATOR YJDC"/>
    <property type="match status" value="1"/>
</dbReference>
<dbReference type="InterPro" id="IPR001647">
    <property type="entry name" value="HTH_TetR"/>
</dbReference>
<dbReference type="Proteomes" id="UP001595711">
    <property type="component" value="Unassembled WGS sequence"/>
</dbReference>
<sequence>MADACNFRSTDLKTNDDASTARSHCKERSVGRHRAFEEEAVLDAAVECFWRRGYGATSVRDLAAHMKLGGASLYNAFGDKRALFARALQHYLDRSSRRRMAQLDAAADPLVALHVFFADLITASLADRRGGCLLVNSAMEVAPFDAELGKDIRAGLKEIEDGFRRTVERAQREGSVRSCEPSEDLARRLLSAVISTRVLARVADDRALLESIAHSALPPLDG</sequence>
<evidence type="ECO:0000256" key="3">
    <source>
        <dbReference type="ARBA" id="ARBA00023163"/>
    </source>
</evidence>
<evidence type="ECO:0000259" key="5">
    <source>
        <dbReference type="PROSITE" id="PS50977"/>
    </source>
</evidence>
<evidence type="ECO:0000256" key="1">
    <source>
        <dbReference type="ARBA" id="ARBA00023015"/>
    </source>
</evidence>
<evidence type="ECO:0000256" key="2">
    <source>
        <dbReference type="ARBA" id="ARBA00023125"/>
    </source>
</evidence>
<dbReference type="Gene3D" id="1.10.10.60">
    <property type="entry name" value="Homeodomain-like"/>
    <property type="match status" value="1"/>
</dbReference>
<dbReference type="InterPro" id="IPR009057">
    <property type="entry name" value="Homeodomain-like_sf"/>
</dbReference>
<gene>
    <name evidence="6" type="ORF">ACFOOQ_16410</name>
</gene>
<dbReference type="PROSITE" id="PS50977">
    <property type="entry name" value="HTH_TETR_2"/>
    <property type="match status" value="1"/>
</dbReference>